<dbReference type="EMBL" id="CAIX01000410">
    <property type="protein sequence ID" value="CCI50186.1"/>
    <property type="molecule type" value="Genomic_DNA"/>
</dbReference>
<gene>
    <name evidence="1" type="ORF">BN9_117370</name>
</gene>
<feature type="non-terminal residue" evidence="1">
    <location>
        <position position="1"/>
    </location>
</feature>
<dbReference type="OrthoDB" id="10576535at2759"/>
<comment type="caution">
    <text evidence="1">The sequence shown here is derived from an EMBL/GenBank/DDBJ whole genome shotgun (WGS) entry which is preliminary data.</text>
</comment>
<organism evidence="1 2">
    <name type="scientific">Albugo candida</name>
    <dbReference type="NCBI Taxonomy" id="65357"/>
    <lineage>
        <taxon>Eukaryota</taxon>
        <taxon>Sar</taxon>
        <taxon>Stramenopiles</taxon>
        <taxon>Oomycota</taxon>
        <taxon>Peronosporomycetes</taxon>
        <taxon>Albuginales</taxon>
        <taxon>Albuginaceae</taxon>
        <taxon>Albugo</taxon>
    </lineage>
</organism>
<proteinExistence type="predicted"/>
<dbReference type="InParanoid" id="A0A024GTX5"/>
<dbReference type="AlphaFoldDB" id="A0A024GTX5"/>
<sequence length="120" mass="14043">QLLRDKGYAKKRDIIQAVVEYIRECNRPFRVMSSDKRRNKAVCTQHGCFFVVREGISITYMDCAHALKKLKLELYGCDIDQYSLISSYMAVLANHRNKLLRCGICNHFGHNRRTYPKRDA</sequence>
<evidence type="ECO:0000313" key="1">
    <source>
        <dbReference type="EMBL" id="CCI50186.1"/>
    </source>
</evidence>
<name>A0A024GTX5_9STRA</name>
<dbReference type="Proteomes" id="UP000053237">
    <property type="component" value="Unassembled WGS sequence"/>
</dbReference>
<keyword evidence="2" id="KW-1185">Reference proteome</keyword>
<evidence type="ECO:0000313" key="2">
    <source>
        <dbReference type="Proteomes" id="UP000053237"/>
    </source>
</evidence>
<protein>
    <submittedName>
        <fullName evidence="1">Uncharacterized protein</fullName>
    </submittedName>
</protein>
<reference evidence="1 2" key="1">
    <citation type="submission" date="2012-05" db="EMBL/GenBank/DDBJ databases">
        <title>Recombination and specialization in a pathogen metapopulation.</title>
        <authorList>
            <person name="Gardiner A."/>
            <person name="Kemen E."/>
            <person name="Schultz-Larsen T."/>
            <person name="MacLean D."/>
            <person name="Van Oosterhout C."/>
            <person name="Jones J.D.G."/>
        </authorList>
    </citation>
    <scope>NUCLEOTIDE SEQUENCE [LARGE SCALE GENOMIC DNA]</scope>
    <source>
        <strain evidence="1 2">Ac Nc2</strain>
    </source>
</reference>
<accession>A0A024GTX5</accession>